<accession>A0AAV4LC15</accession>
<dbReference type="EMBL" id="BOQE01000001">
    <property type="protein sequence ID" value="GIM45355.1"/>
    <property type="molecule type" value="Genomic_DNA"/>
</dbReference>
<proteinExistence type="predicted"/>
<comment type="caution">
    <text evidence="1">The sequence shown here is derived from an EMBL/GenBank/DDBJ whole genome shotgun (WGS) entry which is preliminary data.</text>
</comment>
<reference evidence="1" key="1">
    <citation type="journal article" date="2023" name="Int. J. Syst. Evol. Microbiol.">
        <title>Collibacillus ludicampi gen. nov., sp. nov., a new soil bacterium of the family Alicyclobacillaceae.</title>
        <authorList>
            <person name="Jojima T."/>
            <person name="Ioku Y."/>
            <person name="Fukuta Y."/>
            <person name="Shirasaka N."/>
            <person name="Matsumura Y."/>
            <person name="Mori M."/>
        </authorList>
    </citation>
    <scope>NUCLEOTIDE SEQUENCE</scope>
    <source>
        <strain evidence="1">TP075</strain>
    </source>
</reference>
<evidence type="ECO:0000313" key="1">
    <source>
        <dbReference type="EMBL" id="GIM45355.1"/>
    </source>
</evidence>
<protein>
    <submittedName>
        <fullName evidence="1">Uncharacterized protein</fullName>
    </submittedName>
</protein>
<dbReference type="Proteomes" id="UP001057291">
    <property type="component" value="Unassembled WGS sequence"/>
</dbReference>
<name>A0AAV4LC15_9BACL</name>
<keyword evidence="2" id="KW-1185">Reference proteome</keyword>
<dbReference type="RefSeq" id="WP_282198562.1">
    <property type="nucleotide sequence ID" value="NZ_BOQE01000001.1"/>
</dbReference>
<evidence type="ECO:0000313" key="2">
    <source>
        <dbReference type="Proteomes" id="UP001057291"/>
    </source>
</evidence>
<sequence length="113" mass="13413">MLTKDMIHDLLLRVVMLKSLSLSDPLHTVIEDEILEIRRRLMEQGIELADHDTLFHDVRVKYLENGEMKEAHYNKVILDAEAKAELRYRFMRLKHGRETNRTLPFRVPSDDDI</sequence>
<organism evidence="1 2">
    <name type="scientific">Collibacillus ludicampi</name>
    <dbReference type="NCBI Taxonomy" id="2771369"/>
    <lineage>
        <taxon>Bacteria</taxon>
        <taxon>Bacillati</taxon>
        <taxon>Bacillota</taxon>
        <taxon>Bacilli</taxon>
        <taxon>Bacillales</taxon>
        <taxon>Alicyclobacillaceae</taxon>
        <taxon>Collibacillus</taxon>
    </lineage>
</organism>
<gene>
    <name evidence="1" type="ORF">DNHGIG_09040</name>
</gene>
<dbReference type="AlphaFoldDB" id="A0AAV4LC15"/>